<feature type="compositionally biased region" description="Basic and acidic residues" evidence="10">
    <location>
        <begin position="654"/>
        <end position="676"/>
    </location>
</feature>
<dbReference type="Proteomes" id="UP001530400">
    <property type="component" value="Unassembled WGS sequence"/>
</dbReference>
<feature type="compositionally biased region" description="Polar residues" evidence="10">
    <location>
        <begin position="91"/>
        <end position="122"/>
    </location>
</feature>
<keyword evidence="14" id="KW-1185">Reference proteome</keyword>
<feature type="compositionally biased region" description="Polar residues" evidence="10">
    <location>
        <begin position="698"/>
        <end position="707"/>
    </location>
</feature>
<dbReference type="InterPro" id="IPR017907">
    <property type="entry name" value="Znf_RING_CS"/>
</dbReference>
<keyword evidence="7" id="KW-0234">DNA repair</keyword>
<feature type="region of interest" description="Disordered" evidence="10">
    <location>
        <begin position="31"/>
        <end position="165"/>
    </location>
</feature>
<dbReference type="SMART" id="SM00292">
    <property type="entry name" value="BRCT"/>
    <property type="match status" value="2"/>
</dbReference>
<evidence type="ECO:0000256" key="5">
    <source>
        <dbReference type="ARBA" id="ARBA00022771"/>
    </source>
</evidence>
<feature type="region of interest" description="Disordered" evidence="10">
    <location>
        <begin position="581"/>
        <end position="602"/>
    </location>
</feature>
<dbReference type="EMBL" id="JALLPJ020001327">
    <property type="protein sequence ID" value="KAL3769696.1"/>
    <property type="molecule type" value="Genomic_DNA"/>
</dbReference>
<name>A0ABD3N0P7_9STRA</name>
<evidence type="ECO:0000259" key="11">
    <source>
        <dbReference type="PROSITE" id="PS50089"/>
    </source>
</evidence>
<dbReference type="PANTHER" id="PTHR13763:SF0">
    <property type="entry name" value="BREAST CANCER TYPE 1 SUSCEPTIBILITY PROTEIN"/>
    <property type="match status" value="1"/>
</dbReference>
<dbReference type="Gene3D" id="3.40.50.10190">
    <property type="entry name" value="BRCT domain"/>
    <property type="match status" value="2"/>
</dbReference>
<feature type="domain" description="BRCT" evidence="12">
    <location>
        <begin position="1067"/>
        <end position="1172"/>
    </location>
</feature>
<dbReference type="GO" id="GO:0006281">
    <property type="term" value="P:DNA repair"/>
    <property type="evidence" value="ECO:0007669"/>
    <property type="project" value="UniProtKB-KW"/>
</dbReference>
<feature type="compositionally biased region" description="Basic and acidic residues" evidence="10">
    <location>
        <begin position="53"/>
        <end position="65"/>
    </location>
</feature>
<dbReference type="InterPro" id="IPR031099">
    <property type="entry name" value="BRCA1-associated"/>
</dbReference>
<comment type="caution">
    <text evidence="13">The sequence shown here is derived from an EMBL/GenBank/DDBJ whole genome shotgun (WGS) entry which is preliminary data.</text>
</comment>
<dbReference type="GO" id="GO:0005634">
    <property type="term" value="C:nucleus"/>
    <property type="evidence" value="ECO:0007669"/>
    <property type="project" value="UniProtKB-SubCell"/>
</dbReference>
<feature type="compositionally biased region" description="Basic residues" evidence="10">
    <location>
        <begin position="956"/>
        <end position="967"/>
    </location>
</feature>
<evidence type="ECO:0000256" key="8">
    <source>
        <dbReference type="ARBA" id="ARBA00023242"/>
    </source>
</evidence>
<feature type="region of interest" description="Disordered" evidence="10">
    <location>
        <begin position="531"/>
        <end position="551"/>
    </location>
</feature>
<feature type="region of interest" description="Disordered" evidence="10">
    <location>
        <begin position="654"/>
        <end position="875"/>
    </location>
</feature>
<feature type="compositionally biased region" description="Polar residues" evidence="10">
    <location>
        <begin position="748"/>
        <end position="760"/>
    </location>
</feature>
<evidence type="ECO:0000256" key="1">
    <source>
        <dbReference type="ARBA" id="ARBA00004123"/>
    </source>
</evidence>
<feature type="region of interest" description="Disordered" evidence="10">
    <location>
        <begin position="946"/>
        <end position="968"/>
    </location>
</feature>
<organism evidence="13 14">
    <name type="scientific">Cyclotella atomus</name>
    <dbReference type="NCBI Taxonomy" id="382360"/>
    <lineage>
        <taxon>Eukaryota</taxon>
        <taxon>Sar</taxon>
        <taxon>Stramenopiles</taxon>
        <taxon>Ochrophyta</taxon>
        <taxon>Bacillariophyta</taxon>
        <taxon>Coscinodiscophyceae</taxon>
        <taxon>Thalassiosirophycidae</taxon>
        <taxon>Stephanodiscales</taxon>
        <taxon>Stephanodiscaceae</taxon>
        <taxon>Cyclotella</taxon>
    </lineage>
</organism>
<dbReference type="PROSITE" id="PS50089">
    <property type="entry name" value="ZF_RING_2"/>
    <property type="match status" value="1"/>
</dbReference>
<keyword evidence="3" id="KW-0677">Repeat</keyword>
<keyword evidence="2" id="KW-0479">Metal-binding</keyword>
<dbReference type="SUPFAM" id="SSF57850">
    <property type="entry name" value="RING/U-box"/>
    <property type="match status" value="1"/>
</dbReference>
<evidence type="ECO:0000259" key="12">
    <source>
        <dbReference type="PROSITE" id="PS50172"/>
    </source>
</evidence>
<dbReference type="Gene3D" id="3.30.40.10">
    <property type="entry name" value="Zinc/RING finger domain, C3HC4 (zinc finger)"/>
    <property type="match status" value="1"/>
</dbReference>
<dbReference type="InterPro" id="IPR013083">
    <property type="entry name" value="Znf_RING/FYVE/PHD"/>
</dbReference>
<feature type="domain" description="BRCT" evidence="12">
    <location>
        <begin position="1209"/>
        <end position="1317"/>
    </location>
</feature>
<comment type="subcellular location">
    <subcellularLocation>
        <location evidence="1">Nucleus</location>
    </subcellularLocation>
</comment>
<evidence type="ECO:0000256" key="2">
    <source>
        <dbReference type="ARBA" id="ARBA00022723"/>
    </source>
</evidence>
<evidence type="ECO:0000256" key="10">
    <source>
        <dbReference type="SAM" id="MobiDB-lite"/>
    </source>
</evidence>
<keyword evidence="8" id="KW-0539">Nucleus</keyword>
<keyword evidence="4" id="KW-0227">DNA damage</keyword>
<dbReference type="PANTHER" id="PTHR13763">
    <property type="entry name" value="BREAST CANCER TYPE 1 SUSCEPTIBILITY PROTEIN BRCA1"/>
    <property type="match status" value="1"/>
</dbReference>
<evidence type="ECO:0000256" key="6">
    <source>
        <dbReference type="ARBA" id="ARBA00022833"/>
    </source>
</evidence>
<dbReference type="GO" id="GO:0008270">
    <property type="term" value="F:zinc ion binding"/>
    <property type="evidence" value="ECO:0007669"/>
    <property type="project" value="UniProtKB-KW"/>
</dbReference>
<keyword evidence="6" id="KW-0862">Zinc</keyword>
<feature type="compositionally biased region" description="Acidic residues" evidence="10">
    <location>
        <begin position="535"/>
        <end position="544"/>
    </location>
</feature>
<evidence type="ECO:0000256" key="3">
    <source>
        <dbReference type="ARBA" id="ARBA00022737"/>
    </source>
</evidence>
<evidence type="ECO:0000256" key="7">
    <source>
        <dbReference type="ARBA" id="ARBA00023204"/>
    </source>
</evidence>
<dbReference type="Pfam" id="PF13639">
    <property type="entry name" value="zf-RING_2"/>
    <property type="match status" value="1"/>
</dbReference>
<dbReference type="PROSITE" id="PS00518">
    <property type="entry name" value="ZF_RING_1"/>
    <property type="match status" value="1"/>
</dbReference>
<keyword evidence="5 9" id="KW-0863">Zinc-finger</keyword>
<proteinExistence type="predicted"/>
<sequence>MSQSSQESENLLSPLPEPVSIVRGAQGLLAVAGDPSPHADDELPKKSANVRRNKFDTGLDNRISTEAHLGSAKRRKSPAVENSNKSHLDTAKNNANKDQAVSSNWRSYSKSYKSNTVKNNVTKYFRGMKEDSPKSSEQNPSPKMESAEAPPKLRPSDDFKETYLPYAKSRKSKEAIDVISKNMQEAIMLNKEIEVPKEERGNRQDFFMSQLTMMEGGTQAFDGGRDSDDDEEERLELVREGSEKDVAKYKSFDEEQPESLNHHPLESAELDGKHLAVDTPAYELSLDKPNDEGLVVDNLEEESRVQSYVVEKVKDKTNPIDEFEFEPDEITTTNLDNKLNKPLPAEVAAAAKKRKKSPTDKALLEETNFDNSQKSSQNNMLVNQKESILEEDVDDFNNAAPDFEEIAADEPKKTSSIPSPKQTKYETIRYNYAQMENIGKALSCPICCHSLKSSTFLPCGHAFCQDCLSDVFRNKSDSNHSCPVCRLKCGRRSASRIQQLDEIVNSYKGLMRAFAFTPVVHSKQVGMTQLSPGEDCLEGDDEESELRTTSRGFKKRRTVGVDEALEHRQIAQTNHEAFASFQKQAPPPPTAAQKSSGNRITREELERQNLARRYQLLAADQAAVMHADQEALEKVTKKKKLAEATLEFAKVGEKNKEDTMPAGDDVAKSTTEHQESNELIAQEDEDRKLPGMPEESQDTLYTASKSNGDGVGKNELFAAFKTPALPPIESQDTFHTAKSEYSKETNEPNRSSIETDQSPTILHDGNTAKKRKAEDHRESLATAASTFVLHDGNTAQKRAESDRTPRRSGRHLPFFNEGHDQKAPPETAPTGDANENVEFGGGLSQQSSVVSKDSDQSHSDGAVDPASSPKKEIEVGSVVMVQSRTWPGINKHGGVGRVTKVDSSRGARKYGITYILGGKEKGVDEIYVSLNEAEQSDRAGLTVGARVSRSAEKAARPKRKQNAKAKKHDPITQVPVYNDEELEHIPADVLEWAGIVRPESKAGSKAAGKKRVLTESSGNVAPKNAKKKKAPKSTPVTDGIDNHSSISFQDAIEKITHDELVRCADARYSSLLSNDEAFTLHAVTSSLSEQDTKQLTSLIKKLKEKNVTLKIMKDFKPGKTQLCITSASTDKSREQDVVSKSRTLKVMRSALIGLPILTPKWVEACIAQRKVVAPTGEMCVRSLPRKTAADDSNLVSFGVAKYAAAAGQTESKVLSNCSIFMCGKWKSSGQSILKDLKIILEDAGATLINSSTSASKLFTDISSDNESERRVILLCDDSHIDDGCGVSNSLHQAAKDAIGQHQSRVLIVHYHWLFDCVSCATFMHGAAYEPLAPRTKELWKLLCDGGGSE</sequence>
<evidence type="ECO:0000313" key="14">
    <source>
        <dbReference type="Proteomes" id="UP001530400"/>
    </source>
</evidence>
<dbReference type="InterPro" id="IPR001841">
    <property type="entry name" value="Znf_RING"/>
</dbReference>
<dbReference type="PROSITE" id="PS50172">
    <property type="entry name" value="BRCT"/>
    <property type="match status" value="2"/>
</dbReference>
<evidence type="ECO:0000256" key="4">
    <source>
        <dbReference type="ARBA" id="ARBA00022763"/>
    </source>
</evidence>
<feature type="domain" description="RING-type" evidence="11">
    <location>
        <begin position="444"/>
        <end position="486"/>
    </location>
</feature>
<feature type="region of interest" description="Disordered" evidence="10">
    <location>
        <begin position="1000"/>
        <end position="1042"/>
    </location>
</feature>
<feature type="compositionally biased region" description="Basic and acidic residues" evidence="10">
    <location>
        <begin position="235"/>
        <end position="253"/>
    </location>
</feature>
<evidence type="ECO:0000313" key="13">
    <source>
        <dbReference type="EMBL" id="KAL3769696.1"/>
    </source>
</evidence>
<accession>A0ABD3N0P7</accession>
<dbReference type="InterPro" id="IPR036420">
    <property type="entry name" value="BRCT_dom_sf"/>
</dbReference>
<feature type="compositionally biased region" description="Basic and acidic residues" evidence="10">
    <location>
        <begin position="735"/>
        <end position="747"/>
    </location>
</feature>
<protein>
    <recommendedName>
        <fullName evidence="15">RING-type E3 ubiquitin transferase BRCA1</fullName>
    </recommendedName>
</protein>
<gene>
    <name evidence="13" type="ORF">ACHAWO_013567</name>
</gene>
<dbReference type="CDD" id="cd16449">
    <property type="entry name" value="RING-HC"/>
    <property type="match status" value="1"/>
</dbReference>
<reference evidence="13 14" key="1">
    <citation type="submission" date="2024-10" db="EMBL/GenBank/DDBJ databases">
        <title>Updated reference genomes for cyclostephanoid diatoms.</title>
        <authorList>
            <person name="Roberts W.R."/>
            <person name="Alverson A.J."/>
        </authorList>
    </citation>
    <scope>NUCLEOTIDE SEQUENCE [LARGE SCALE GENOMIC DNA]</scope>
    <source>
        <strain evidence="13 14">AJA010-31</strain>
    </source>
</reference>
<dbReference type="SUPFAM" id="SSF52113">
    <property type="entry name" value="BRCT domain"/>
    <property type="match status" value="1"/>
</dbReference>
<evidence type="ECO:0008006" key="15">
    <source>
        <dbReference type="Google" id="ProtNLM"/>
    </source>
</evidence>
<dbReference type="InterPro" id="IPR001357">
    <property type="entry name" value="BRCT_dom"/>
</dbReference>
<feature type="region of interest" description="Disordered" evidence="10">
    <location>
        <begin position="217"/>
        <end position="266"/>
    </location>
</feature>
<dbReference type="SMART" id="SM00184">
    <property type="entry name" value="RING"/>
    <property type="match status" value="1"/>
</dbReference>
<evidence type="ECO:0000256" key="9">
    <source>
        <dbReference type="PROSITE-ProRule" id="PRU00175"/>
    </source>
</evidence>